<dbReference type="InterPro" id="IPR000073">
    <property type="entry name" value="AB_hydrolase_1"/>
</dbReference>
<dbReference type="Gene3D" id="3.40.50.1820">
    <property type="entry name" value="alpha/beta hydrolase"/>
    <property type="match status" value="1"/>
</dbReference>
<dbReference type="PANTHER" id="PTHR43798">
    <property type="entry name" value="MONOACYLGLYCEROL LIPASE"/>
    <property type="match status" value="1"/>
</dbReference>
<dbReference type="PANTHER" id="PTHR43798:SF31">
    <property type="entry name" value="AB HYDROLASE SUPERFAMILY PROTEIN YCLE"/>
    <property type="match status" value="1"/>
</dbReference>
<reference evidence="3 4" key="1">
    <citation type="submission" date="2016-11" db="EMBL/GenBank/DDBJ databases">
        <authorList>
            <person name="Jaros S."/>
            <person name="Januszkiewicz K."/>
            <person name="Wedrychowicz H."/>
        </authorList>
    </citation>
    <scope>NUCLEOTIDE SEQUENCE [LARGE SCALE GENOMIC DNA]</scope>
    <source>
        <strain evidence="3 4">NF2</strain>
    </source>
</reference>
<evidence type="ECO:0000256" key="1">
    <source>
        <dbReference type="ARBA" id="ARBA00022801"/>
    </source>
</evidence>
<proteinExistence type="predicted"/>
<evidence type="ECO:0000313" key="3">
    <source>
        <dbReference type="EMBL" id="ASJ55231.1"/>
    </source>
</evidence>
<dbReference type="GO" id="GO:0016020">
    <property type="term" value="C:membrane"/>
    <property type="evidence" value="ECO:0007669"/>
    <property type="project" value="TreeGrafter"/>
</dbReference>
<evidence type="ECO:0000313" key="4">
    <source>
        <dbReference type="Proteomes" id="UP000197781"/>
    </source>
</evidence>
<dbReference type="EMBL" id="CP018145">
    <property type="protein sequence ID" value="ASJ55231.1"/>
    <property type="molecule type" value="Genomic_DNA"/>
</dbReference>
<dbReference type="PRINTS" id="PR00111">
    <property type="entry name" value="ABHYDROLASE"/>
</dbReference>
<dbReference type="InterPro" id="IPR029058">
    <property type="entry name" value="AB_hydrolase_fold"/>
</dbReference>
<dbReference type="InterPro" id="IPR050266">
    <property type="entry name" value="AB_hydrolase_sf"/>
</dbReference>
<feature type="domain" description="AB hydrolase-1" evidence="2">
    <location>
        <begin position="29"/>
        <end position="257"/>
    </location>
</feature>
<protein>
    <submittedName>
        <fullName evidence="3">Pimeloyl-CoA synthetase</fullName>
    </submittedName>
</protein>
<dbReference type="Pfam" id="PF00561">
    <property type="entry name" value="Abhydrolase_1"/>
    <property type="match status" value="1"/>
</dbReference>
<dbReference type="RefSeq" id="WP_088908914.1">
    <property type="nucleotide sequence ID" value="NZ_CP018145.1"/>
</dbReference>
<dbReference type="SUPFAM" id="SSF53474">
    <property type="entry name" value="alpha/beta-Hydrolases"/>
    <property type="match status" value="1"/>
</dbReference>
<dbReference type="AlphaFoldDB" id="A0A220MJK1"/>
<sequence>MEDRQTVQTGFLEANGARIYYEVAGEGEPLLLIHGFNLDTRLWDAQLQAFAQTYKVVRFDIRGFGKTLATDVPFTLYDDVKAVLQGLGIEKAHVAGLSFGGMVAQEFALAYPQMVSSLILVASGLFGHPRSEQRLHDVERFNQVCQSGTTEEALEMTTQMWFDGPGQPVNEQAREARSRFKEINRHAFSLPEFGVGFEALSPSPIKRLEEIKAPTLVIAGARDYPDFLQIADVLTERISGAQKVILPDSAHIPPMDQPEVFNKLVLEFLAQSTVKSS</sequence>
<name>A0A220MJK1_9BACL</name>
<dbReference type="GO" id="GO:0016787">
    <property type="term" value="F:hydrolase activity"/>
    <property type="evidence" value="ECO:0007669"/>
    <property type="project" value="UniProtKB-KW"/>
</dbReference>
<evidence type="ECO:0000259" key="2">
    <source>
        <dbReference type="Pfam" id="PF00561"/>
    </source>
</evidence>
<dbReference type="Proteomes" id="UP000197781">
    <property type="component" value="Chromosome"/>
</dbReference>
<accession>A0A220MJK1</accession>
<gene>
    <name evidence="3" type="ORF">BP422_17760</name>
</gene>
<keyword evidence="1" id="KW-0378">Hydrolase</keyword>
<dbReference type="KEGG" id="bfm:BP422_17760"/>
<organism evidence="3 4">
    <name type="scientific">Brevibacillus formosus</name>
    <dbReference type="NCBI Taxonomy" id="54913"/>
    <lineage>
        <taxon>Bacteria</taxon>
        <taxon>Bacillati</taxon>
        <taxon>Bacillota</taxon>
        <taxon>Bacilli</taxon>
        <taxon>Bacillales</taxon>
        <taxon>Paenibacillaceae</taxon>
        <taxon>Brevibacillus</taxon>
    </lineage>
</organism>